<organism evidence="2 3">
    <name type="scientific">Actinomadura harenae</name>
    <dbReference type="NCBI Taxonomy" id="2483351"/>
    <lineage>
        <taxon>Bacteria</taxon>
        <taxon>Bacillati</taxon>
        <taxon>Actinomycetota</taxon>
        <taxon>Actinomycetes</taxon>
        <taxon>Streptosporangiales</taxon>
        <taxon>Thermomonosporaceae</taxon>
        <taxon>Actinomadura</taxon>
    </lineage>
</organism>
<dbReference type="PANTHER" id="PTHR43805:SF1">
    <property type="entry name" value="GP-PDE DOMAIN-CONTAINING PROTEIN"/>
    <property type="match status" value="1"/>
</dbReference>
<dbReference type="PANTHER" id="PTHR43805">
    <property type="entry name" value="GLYCEROPHOSPHORYL DIESTER PHOSPHODIESTERASE"/>
    <property type="match status" value="1"/>
</dbReference>
<dbReference type="Gene3D" id="3.20.20.190">
    <property type="entry name" value="Phosphatidylinositol (PI) phosphodiesterase"/>
    <property type="match status" value="1"/>
</dbReference>
<keyword evidence="3" id="KW-1185">Reference proteome</keyword>
<accession>A0A3M2LNC1</accession>
<dbReference type="OrthoDB" id="5241788at2"/>
<evidence type="ECO:0000259" key="1">
    <source>
        <dbReference type="PROSITE" id="PS51704"/>
    </source>
</evidence>
<dbReference type="PROSITE" id="PS51704">
    <property type="entry name" value="GP_PDE"/>
    <property type="match status" value="1"/>
</dbReference>
<dbReference type="GO" id="GO:0006629">
    <property type="term" value="P:lipid metabolic process"/>
    <property type="evidence" value="ECO:0007669"/>
    <property type="project" value="InterPro"/>
</dbReference>
<protein>
    <submittedName>
        <fullName evidence="2">Glycerophosphodiester phosphodiesterase</fullName>
    </submittedName>
</protein>
<evidence type="ECO:0000313" key="3">
    <source>
        <dbReference type="Proteomes" id="UP000282674"/>
    </source>
</evidence>
<dbReference type="AlphaFoldDB" id="A0A3M2LNC1"/>
<dbReference type="EMBL" id="RFFG01000082">
    <property type="protein sequence ID" value="RMI38626.1"/>
    <property type="molecule type" value="Genomic_DNA"/>
</dbReference>
<proteinExistence type="predicted"/>
<reference evidence="2 3" key="1">
    <citation type="submission" date="2018-10" db="EMBL/GenBank/DDBJ databases">
        <title>Isolation from soil.</title>
        <authorList>
            <person name="Hu J."/>
        </authorList>
    </citation>
    <scope>NUCLEOTIDE SEQUENCE [LARGE SCALE GENOMIC DNA]</scope>
    <source>
        <strain evidence="2 3">NEAU-Ht49</strain>
    </source>
</reference>
<gene>
    <name evidence="2" type="ORF">EBO15_32350</name>
</gene>
<dbReference type="Pfam" id="PF03009">
    <property type="entry name" value="GDPD"/>
    <property type="match status" value="1"/>
</dbReference>
<comment type="caution">
    <text evidence="2">The sequence shown here is derived from an EMBL/GenBank/DDBJ whole genome shotgun (WGS) entry which is preliminary data.</text>
</comment>
<feature type="domain" description="GP-PDE" evidence="1">
    <location>
        <begin position="28"/>
        <end position="270"/>
    </location>
</feature>
<dbReference type="CDD" id="cd08561">
    <property type="entry name" value="GDPD_cytoplasmic_ScUgpQ2_like"/>
    <property type="match status" value="1"/>
</dbReference>
<evidence type="ECO:0000313" key="2">
    <source>
        <dbReference type="EMBL" id="RMI38626.1"/>
    </source>
</evidence>
<dbReference type="SUPFAM" id="SSF51695">
    <property type="entry name" value="PLC-like phosphodiesterases"/>
    <property type="match status" value="1"/>
</dbReference>
<sequence length="278" mass="30515">MRGEPPGHAIIWCVRSRGSYAFLDHPGPIPFAHRGGAGGRPENSLAAFQRAYDLGYRYLETDAHATADGIVVAFHDRTLDRVTDRSGTIAALPYSTVARARIHGTEPIPRLEDLLDAFPDARFNIDLKEAPVIGPLARVLHRTKAWDRVCLTSFSTRRLTQMRARLPLFTDRDVCTSLGPRGVMALRAKSYGGPTDKLVRLASTGVACAQVPYGLGPLPFVTEAFVSKAHDLGLKVHAWTVNDPTVMDRLIDIGIDGIMTDDLVALRHVLSARGLWHH</sequence>
<dbReference type="InterPro" id="IPR017946">
    <property type="entry name" value="PLC-like_Pdiesterase_TIM-brl"/>
</dbReference>
<name>A0A3M2LNC1_9ACTN</name>
<dbReference type="GO" id="GO:0008081">
    <property type="term" value="F:phosphoric diester hydrolase activity"/>
    <property type="evidence" value="ECO:0007669"/>
    <property type="project" value="InterPro"/>
</dbReference>
<dbReference type="Proteomes" id="UP000282674">
    <property type="component" value="Unassembled WGS sequence"/>
</dbReference>
<dbReference type="InterPro" id="IPR030395">
    <property type="entry name" value="GP_PDE_dom"/>
</dbReference>